<evidence type="ECO:0000313" key="2">
    <source>
        <dbReference type="EMBL" id="PVI04648.1"/>
    </source>
</evidence>
<dbReference type="InterPro" id="IPR010730">
    <property type="entry name" value="HET"/>
</dbReference>
<proteinExistence type="predicted"/>
<dbReference type="OrthoDB" id="2958217at2759"/>
<feature type="non-terminal residue" evidence="2">
    <location>
        <position position="149"/>
    </location>
</feature>
<reference evidence="2 3" key="1">
    <citation type="journal article" date="2018" name="Sci. Rep.">
        <title>Comparative genomics provides insights into the lifestyle and reveals functional heterogeneity of dark septate endophytic fungi.</title>
        <authorList>
            <person name="Knapp D.G."/>
            <person name="Nemeth J.B."/>
            <person name="Barry K."/>
            <person name="Hainaut M."/>
            <person name="Henrissat B."/>
            <person name="Johnson J."/>
            <person name="Kuo A."/>
            <person name="Lim J.H.P."/>
            <person name="Lipzen A."/>
            <person name="Nolan M."/>
            <person name="Ohm R.A."/>
            <person name="Tamas L."/>
            <person name="Grigoriev I.V."/>
            <person name="Spatafora J.W."/>
            <person name="Nagy L.G."/>
            <person name="Kovacs G.M."/>
        </authorList>
    </citation>
    <scope>NUCLEOTIDE SEQUENCE [LARGE SCALE GENOMIC DNA]</scope>
    <source>
        <strain evidence="2 3">DSE2036</strain>
    </source>
</reference>
<gene>
    <name evidence="2" type="ORF">DM02DRAFT_518250</name>
</gene>
<protein>
    <recommendedName>
        <fullName evidence="1">Heterokaryon incompatibility domain-containing protein</fullName>
    </recommendedName>
</protein>
<organism evidence="2 3">
    <name type="scientific">Periconia macrospinosa</name>
    <dbReference type="NCBI Taxonomy" id="97972"/>
    <lineage>
        <taxon>Eukaryota</taxon>
        <taxon>Fungi</taxon>
        <taxon>Dikarya</taxon>
        <taxon>Ascomycota</taxon>
        <taxon>Pezizomycotina</taxon>
        <taxon>Dothideomycetes</taxon>
        <taxon>Pleosporomycetidae</taxon>
        <taxon>Pleosporales</taxon>
        <taxon>Massarineae</taxon>
        <taxon>Periconiaceae</taxon>
        <taxon>Periconia</taxon>
    </lineage>
</organism>
<evidence type="ECO:0000259" key="1">
    <source>
        <dbReference type="Pfam" id="PF06985"/>
    </source>
</evidence>
<keyword evidence="3" id="KW-1185">Reference proteome</keyword>
<dbReference type="PANTHER" id="PTHR33112:SF16">
    <property type="entry name" value="HETEROKARYON INCOMPATIBILITY DOMAIN-CONTAINING PROTEIN"/>
    <property type="match status" value="1"/>
</dbReference>
<dbReference type="PANTHER" id="PTHR33112">
    <property type="entry name" value="DOMAIN PROTEIN, PUTATIVE-RELATED"/>
    <property type="match status" value="1"/>
</dbReference>
<feature type="domain" description="Heterokaryon incompatibility" evidence="1">
    <location>
        <begin position="67"/>
        <end position="149"/>
    </location>
</feature>
<accession>A0A2V1E266</accession>
<dbReference type="Pfam" id="PF06985">
    <property type="entry name" value="HET"/>
    <property type="match status" value="1"/>
</dbReference>
<evidence type="ECO:0000313" key="3">
    <source>
        <dbReference type="Proteomes" id="UP000244855"/>
    </source>
</evidence>
<dbReference type="EMBL" id="KZ805319">
    <property type="protein sequence ID" value="PVI04648.1"/>
    <property type="molecule type" value="Genomic_DNA"/>
</dbReference>
<dbReference type="STRING" id="97972.A0A2V1E266"/>
<name>A0A2V1E266_9PLEO</name>
<sequence>MVQTWLETCQDGHTKCNLFSRQATAGGPTRNSTDTVGLPNRPTRVLDVAQGKVRLDCNTSEDAQFEYLTLSHMWGTDATQQLRLEVETFEAFQHNVPWNRLSKIFQEAIRITRQLGHRYIWIDSLCIIQNSPADWEQEAARMATVYGNS</sequence>
<dbReference type="Proteomes" id="UP000244855">
    <property type="component" value="Unassembled WGS sequence"/>
</dbReference>
<dbReference type="AlphaFoldDB" id="A0A2V1E266"/>